<dbReference type="EMBL" id="JACJTC010000008">
    <property type="protein sequence ID" value="MBD2612038.1"/>
    <property type="molecule type" value="Genomic_DNA"/>
</dbReference>
<sequence>MDVSPNAPKILNGALAHGITHPTGVARLKCCNRFYCGMGVLTRPGGQDAHPTRVY</sequence>
<reference evidence="1 2" key="1">
    <citation type="journal article" date="2020" name="ISME J.">
        <title>Comparative genomics reveals insights into cyanobacterial evolution and habitat adaptation.</title>
        <authorList>
            <person name="Chen M.Y."/>
            <person name="Teng W.K."/>
            <person name="Zhao L."/>
            <person name="Hu C.X."/>
            <person name="Zhou Y.K."/>
            <person name="Han B.P."/>
            <person name="Song L.R."/>
            <person name="Shu W.S."/>
        </authorList>
    </citation>
    <scope>NUCLEOTIDE SEQUENCE [LARGE SCALE GENOMIC DNA]</scope>
    <source>
        <strain evidence="1 2">FACHB-252</strain>
    </source>
</reference>
<gene>
    <name evidence="1" type="ORF">H6G94_12245</name>
</gene>
<name>A0ABR8H9E6_NOSPU</name>
<proteinExistence type="predicted"/>
<evidence type="ECO:0000313" key="2">
    <source>
        <dbReference type="Proteomes" id="UP000606396"/>
    </source>
</evidence>
<accession>A0ABR8H9E6</accession>
<keyword evidence="2" id="KW-1185">Reference proteome</keyword>
<evidence type="ECO:0000313" key="1">
    <source>
        <dbReference type="EMBL" id="MBD2612038.1"/>
    </source>
</evidence>
<dbReference type="Proteomes" id="UP000606396">
    <property type="component" value="Unassembled WGS sequence"/>
</dbReference>
<organism evidence="1 2">
    <name type="scientific">Nostoc punctiforme FACHB-252</name>
    <dbReference type="NCBI Taxonomy" id="1357509"/>
    <lineage>
        <taxon>Bacteria</taxon>
        <taxon>Bacillati</taxon>
        <taxon>Cyanobacteriota</taxon>
        <taxon>Cyanophyceae</taxon>
        <taxon>Nostocales</taxon>
        <taxon>Nostocaceae</taxon>
        <taxon>Nostoc</taxon>
    </lineage>
</organism>
<protein>
    <submittedName>
        <fullName evidence="1">Uncharacterized protein</fullName>
    </submittedName>
</protein>
<comment type="caution">
    <text evidence="1">The sequence shown here is derived from an EMBL/GenBank/DDBJ whole genome shotgun (WGS) entry which is preliminary data.</text>
</comment>